<evidence type="ECO:0000313" key="1">
    <source>
        <dbReference type="EMBL" id="JAH55048.1"/>
    </source>
</evidence>
<sequence>MLCGAVASFCLPTSWNYNVCSSVLFMGPSSEAGGTLLYLAAFPPQELYPGTRNLWRNSVRFHRRN</sequence>
<reference evidence="1" key="2">
    <citation type="journal article" date="2015" name="Fish Shellfish Immunol.">
        <title>Early steps in the European eel (Anguilla anguilla)-Vibrio vulnificus interaction in the gills: Role of the RtxA13 toxin.</title>
        <authorList>
            <person name="Callol A."/>
            <person name="Pajuelo D."/>
            <person name="Ebbesson L."/>
            <person name="Teles M."/>
            <person name="MacKenzie S."/>
            <person name="Amaro C."/>
        </authorList>
    </citation>
    <scope>NUCLEOTIDE SEQUENCE</scope>
</reference>
<organism evidence="1">
    <name type="scientific">Anguilla anguilla</name>
    <name type="common">European freshwater eel</name>
    <name type="synonym">Muraena anguilla</name>
    <dbReference type="NCBI Taxonomy" id="7936"/>
    <lineage>
        <taxon>Eukaryota</taxon>
        <taxon>Metazoa</taxon>
        <taxon>Chordata</taxon>
        <taxon>Craniata</taxon>
        <taxon>Vertebrata</taxon>
        <taxon>Euteleostomi</taxon>
        <taxon>Actinopterygii</taxon>
        <taxon>Neopterygii</taxon>
        <taxon>Teleostei</taxon>
        <taxon>Anguilliformes</taxon>
        <taxon>Anguillidae</taxon>
        <taxon>Anguilla</taxon>
    </lineage>
</organism>
<protein>
    <submittedName>
        <fullName evidence="1">Uncharacterized protein</fullName>
    </submittedName>
</protein>
<dbReference type="EMBL" id="GBXM01053529">
    <property type="protein sequence ID" value="JAH55048.1"/>
    <property type="molecule type" value="Transcribed_RNA"/>
</dbReference>
<accession>A0A0E9TQN5</accession>
<name>A0A0E9TQN5_ANGAN</name>
<proteinExistence type="predicted"/>
<dbReference type="AlphaFoldDB" id="A0A0E9TQN5"/>
<reference evidence="1" key="1">
    <citation type="submission" date="2014-11" db="EMBL/GenBank/DDBJ databases">
        <authorList>
            <person name="Amaro Gonzalez C."/>
        </authorList>
    </citation>
    <scope>NUCLEOTIDE SEQUENCE</scope>
</reference>